<keyword evidence="4" id="KW-1185">Reference proteome</keyword>
<feature type="transmembrane region" description="Helical" evidence="2">
    <location>
        <begin position="268"/>
        <end position="288"/>
    </location>
</feature>
<feature type="transmembrane region" description="Helical" evidence="2">
    <location>
        <begin position="426"/>
        <end position="450"/>
    </location>
</feature>
<evidence type="ECO:0000313" key="3">
    <source>
        <dbReference type="EMBL" id="GMI20511.1"/>
    </source>
</evidence>
<name>A0ABQ6M6L5_9STRA</name>
<feature type="transmembrane region" description="Helical" evidence="2">
    <location>
        <begin position="631"/>
        <end position="648"/>
    </location>
</feature>
<feature type="transmembrane region" description="Helical" evidence="2">
    <location>
        <begin position="226"/>
        <end position="247"/>
    </location>
</feature>
<dbReference type="Proteomes" id="UP001165060">
    <property type="component" value="Unassembled WGS sequence"/>
</dbReference>
<keyword evidence="2" id="KW-0812">Transmembrane</keyword>
<keyword evidence="2" id="KW-1133">Transmembrane helix</keyword>
<gene>
    <name evidence="3" type="ORF">TeGR_g12836</name>
</gene>
<feature type="region of interest" description="Disordered" evidence="1">
    <location>
        <begin position="539"/>
        <end position="567"/>
    </location>
</feature>
<feature type="transmembrane region" description="Helical" evidence="2">
    <location>
        <begin position="121"/>
        <end position="145"/>
    </location>
</feature>
<feature type="transmembrane region" description="Helical" evidence="2">
    <location>
        <begin position="178"/>
        <end position="197"/>
    </location>
</feature>
<proteinExistence type="predicted"/>
<feature type="transmembrane region" description="Helical" evidence="2">
    <location>
        <begin position="683"/>
        <end position="704"/>
    </location>
</feature>
<feature type="transmembrane region" description="Helical" evidence="2">
    <location>
        <begin position="654"/>
        <end position="671"/>
    </location>
</feature>
<evidence type="ECO:0008006" key="5">
    <source>
        <dbReference type="Google" id="ProtNLM"/>
    </source>
</evidence>
<feature type="transmembrane region" description="Helical" evidence="2">
    <location>
        <begin position="397"/>
        <end position="414"/>
    </location>
</feature>
<sequence length="705" mass="76783">MSYTSVTGPFTSTSHPSLASQCTRRPSGFAAADCSFAGTPLFAFPCGSGWIEGDRGGGGCRGASDYGRVNYEMTTCLPCGRCTAAGTCEDGFDGYMDQCTVCEPGRFLVLGECAACPSNPLAAFLLPSYVLLGAVFACLAVFALAKYRRLRYGRRRFGFSLTLANIIRLKQVTAACQILAAFGQLSSLSGLLAPWFVGLTQLFSMPVEVAPVCAGWFSKLMHGEYYFLRSYIALAALSLLSSLLRYAHKLPALKARLPPNAFASMQKCAALVVIATPIVVLSLGLNPAQMTTSYFNKFQDNEASNQEFNALTALTSGFFLSLISIAILIFILHRTVKVTSSQFVVLRKEMLEELAAATPGADATAITWEDIDKSRPYVAAFCLQYTPHEYNHEEKVLWRKILMVVGCNVMHFLVDAMAEGSCNPTITTWGFGGYQAVFVTASVFYLQSLLRRPYVSPRRSGKMGDPLNDAEVSTMRAMSWAASLLVFRQMNPWTHWAADVFEACLLVAIMCSQRPLFYGLSGDAKDAAKDATKVAARKLLKSEEGATPTPAPSRRDRKHSAADDPGIGIPIEEMLNAESFREIFLQQTRLNLSDMSLSERERWQPPPPKVSQVTAVITASAVLMHALGRRLGIVAHVLLTIFLATLFAMRGDPYLASGVGCIIIGLGLALLRKKLPASMKGTHMAMSGMFFVFDFAAAFLLVHAW</sequence>
<feature type="transmembrane region" description="Helical" evidence="2">
    <location>
        <begin position="308"/>
        <end position="332"/>
    </location>
</feature>
<keyword evidence="2" id="KW-0472">Membrane</keyword>
<organism evidence="3 4">
    <name type="scientific">Tetraparma gracilis</name>
    <dbReference type="NCBI Taxonomy" id="2962635"/>
    <lineage>
        <taxon>Eukaryota</taxon>
        <taxon>Sar</taxon>
        <taxon>Stramenopiles</taxon>
        <taxon>Ochrophyta</taxon>
        <taxon>Bolidophyceae</taxon>
        <taxon>Parmales</taxon>
        <taxon>Triparmaceae</taxon>
        <taxon>Tetraparma</taxon>
    </lineage>
</organism>
<protein>
    <recommendedName>
        <fullName evidence="5">Transmembrane protein</fullName>
    </recommendedName>
</protein>
<evidence type="ECO:0000256" key="2">
    <source>
        <dbReference type="SAM" id="Phobius"/>
    </source>
</evidence>
<comment type="caution">
    <text evidence="3">The sequence shown here is derived from an EMBL/GenBank/DDBJ whole genome shotgun (WGS) entry which is preliminary data.</text>
</comment>
<reference evidence="3 4" key="1">
    <citation type="journal article" date="2023" name="Commun. Biol.">
        <title>Genome analysis of Parmales, the sister group of diatoms, reveals the evolutionary specialization of diatoms from phago-mixotrophs to photoautotrophs.</title>
        <authorList>
            <person name="Ban H."/>
            <person name="Sato S."/>
            <person name="Yoshikawa S."/>
            <person name="Yamada K."/>
            <person name="Nakamura Y."/>
            <person name="Ichinomiya M."/>
            <person name="Sato N."/>
            <person name="Blanc-Mathieu R."/>
            <person name="Endo H."/>
            <person name="Kuwata A."/>
            <person name="Ogata H."/>
        </authorList>
    </citation>
    <scope>NUCLEOTIDE SEQUENCE [LARGE SCALE GENOMIC DNA]</scope>
</reference>
<evidence type="ECO:0000313" key="4">
    <source>
        <dbReference type="Proteomes" id="UP001165060"/>
    </source>
</evidence>
<dbReference type="EMBL" id="BRYB01003780">
    <property type="protein sequence ID" value="GMI20511.1"/>
    <property type="molecule type" value="Genomic_DNA"/>
</dbReference>
<evidence type="ECO:0000256" key="1">
    <source>
        <dbReference type="SAM" id="MobiDB-lite"/>
    </source>
</evidence>
<accession>A0ABQ6M6L5</accession>